<dbReference type="GO" id="GO:0004519">
    <property type="term" value="F:endonuclease activity"/>
    <property type="evidence" value="ECO:0007669"/>
    <property type="project" value="UniProtKB-KW"/>
</dbReference>
<evidence type="ECO:0000256" key="2">
    <source>
        <dbReference type="ARBA" id="ARBA00001946"/>
    </source>
</evidence>
<evidence type="ECO:0000313" key="12">
    <source>
        <dbReference type="Proteomes" id="UP000787625"/>
    </source>
</evidence>
<evidence type="ECO:0000256" key="5">
    <source>
        <dbReference type="ARBA" id="ARBA00022763"/>
    </source>
</evidence>
<dbReference type="AlphaFoldDB" id="A0A9D2UHC0"/>
<accession>A0A9D2UHC0</accession>
<dbReference type="InterPro" id="IPR051547">
    <property type="entry name" value="TDP2-like"/>
</dbReference>
<dbReference type="PANTHER" id="PTHR15822">
    <property type="entry name" value="TRAF AND TNF RECEPTOR-ASSOCIATED PROTEIN"/>
    <property type="match status" value="1"/>
</dbReference>
<dbReference type="EMBL" id="DWUP01000034">
    <property type="protein sequence ID" value="HJD52444.1"/>
    <property type="molecule type" value="Genomic_DNA"/>
</dbReference>
<keyword evidence="9" id="KW-0472">Membrane</keyword>
<keyword evidence="7" id="KW-0460">Magnesium</keyword>
<dbReference type="Gene3D" id="3.60.10.10">
    <property type="entry name" value="Endonuclease/exonuclease/phosphatase"/>
    <property type="match status" value="1"/>
</dbReference>
<dbReference type="GO" id="GO:0016787">
    <property type="term" value="F:hydrolase activity"/>
    <property type="evidence" value="ECO:0007669"/>
    <property type="project" value="UniProtKB-KW"/>
</dbReference>
<evidence type="ECO:0000259" key="10">
    <source>
        <dbReference type="Pfam" id="PF03372"/>
    </source>
</evidence>
<proteinExistence type="predicted"/>
<organism evidence="11 12">
    <name type="scientific">Candidatus Avibacteroides avistercoris</name>
    <dbReference type="NCBI Taxonomy" id="2840690"/>
    <lineage>
        <taxon>Bacteria</taxon>
        <taxon>Pseudomonadati</taxon>
        <taxon>Bacteroidota</taxon>
        <taxon>Bacteroidia</taxon>
        <taxon>Bacteroidales</taxon>
        <taxon>Bacteroidaceae</taxon>
        <taxon>Bacteroidaceae incertae sedis</taxon>
        <taxon>Candidatus Avibacteroides</taxon>
    </lineage>
</organism>
<gene>
    <name evidence="11" type="ORF">IAA93_01770</name>
</gene>
<evidence type="ECO:0000256" key="9">
    <source>
        <dbReference type="SAM" id="Phobius"/>
    </source>
</evidence>
<evidence type="ECO:0000256" key="3">
    <source>
        <dbReference type="ARBA" id="ARBA00022722"/>
    </source>
</evidence>
<evidence type="ECO:0000256" key="6">
    <source>
        <dbReference type="ARBA" id="ARBA00022801"/>
    </source>
</evidence>
<dbReference type="PANTHER" id="PTHR15822:SF4">
    <property type="entry name" value="TYROSYL-DNA PHOSPHODIESTERASE 2"/>
    <property type="match status" value="1"/>
</dbReference>
<evidence type="ECO:0000256" key="4">
    <source>
        <dbReference type="ARBA" id="ARBA00022723"/>
    </source>
</evidence>
<keyword evidence="8" id="KW-0234">DNA repair</keyword>
<feature type="transmembrane region" description="Helical" evidence="9">
    <location>
        <begin position="67"/>
        <end position="87"/>
    </location>
</feature>
<sequence>MKKVGTYILKIILLINIAVIILLLLAAYSSYLSPDKYPILSCFGLVYMVFFVLNFLFLIFWLFARPLYAVAPLAGIALTWGAFHLSFPINFGGESEGKILRVLTYNAMGMAIQKPDTEESPNPIIKYIAASNADIVCIQEYILSTNPRFLTQKDVERGLPMYPYHAQVTLDKSGNSNQLACYSKYPIIESYRIEYPTENNGSAVFELLIDGDTVTVINNHLESNKLTAEDKVAYTSLVESPSADRIKDNLFSLARKLATAASIRAEQARAVRKVIDKHIDGPLIVCGDFNDGPLSYAHRVLNEGMRDAYASRGCGLGITYNQNKFYFRIDNILVSDAWDVIGCRVDDSIDDSDHYPVIADLQLRH</sequence>
<keyword evidence="5" id="KW-0227">DNA damage</keyword>
<dbReference type="Pfam" id="PF03372">
    <property type="entry name" value="Exo_endo_phos"/>
    <property type="match status" value="1"/>
</dbReference>
<reference evidence="11" key="2">
    <citation type="submission" date="2021-04" db="EMBL/GenBank/DDBJ databases">
        <authorList>
            <person name="Gilroy R."/>
        </authorList>
    </citation>
    <scope>NUCLEOTIDE SEQUENCE</scope>
    <source>
        <strain evidence="11">MalCec1-1739</strain>
    </source>
</reference>
<keyword evidence="9" id="KW-1133">Transmembrane helix</keyword>
<evidence type="ECO:0000256" key="8">
    <source>
        <dbReference type="ARBA" id="ARBA00023204"/>
    </source>
</evidence>
<evidence type="ECO:0000256" key="7">
    <source>
        <dbReference type="ARBA" id="ARBA00022842"/>
    </source>
</evidence>
<keyword evidence="4" id="KW-0479">Metal-binding</keyword>
<keyword evidence="3" id="KW-0540">Nuclease</keyword>
<feature type="transmembrane region" description="Helical" evidence="9">
    <location>
        <begin position="7"/>
        <end position="31"/>
    </location>
</feature>
<dbReference type="InterPro" id="IPR036691">
    <property type="entry name" value="Endo/exonu/phosph_ase_sf"/>
</dbReference>
<keyword evidence="6" id="KW-0378">Hydrolase</keyword>
<dbReference type="InterPro" id="IPR005135">
    <property type="entry name" value="Endo/exonuclease/phosphatase"/>
</dbReference>
<reference evidence="11" key="1">
    <citation type="journal article" date="2021" name="PeerJ">
        <title>Extensive microbial diversity within the chicken gut microbiome revealed by metagenomics and culture.</title>
        <authorList>
            <person name="Gilroy R."/>
            <person name="Ravi A."/>
            <person name="Getino M."/>
            <person name="Pursley I."/>
            <person name="Horton D.L."/>
            <person name="Alikhan N.F."/>
            <person name="Baker D."/>
            <person name="Gharbi K."/>
            <person name="Hall N."/>
            <person name="Watson M."/>
            <person name="Adriaenssens E.M."/>
            <person name="Foster-Nyarko E."/>
            <person name="Jarju S."/>
            <person name="Secka A."/>
            <person name="Antonio M."/>
            <person name="Oren A."/>
            <person name="Chaudhuri R.R."/>
            <person name="La Ragione R."/>
            <person name="Hildebrand F."/>
            <person name="Pallen M.J."/>
        </authorList>
    </citation>
    <scope>NUCLEOTIDE SEQUENCE</scope>
    <source>
        <strain evidence="11">MalCec1-1739</strain>
    </source>
</reference>
<comment type="cofactor">
    <cofactor evidence="1">
        <name>Mn(2+)</name>
        <dbReference type="ChEBI" id="CHEBI:29035"/>
    </cofactor>
</comment>
<name>A0A9D2UHC0_9BACT</name>
<evidence type="ECO:0000256" key="1">
    <source>
        <dbReference type="ARBA" id="ARBA00001936"/>
    </source>
</evidence>
<keyword evidence="9" id="KW-0812">Transmembrane</keyword>
<comment type="caution">
    <text evidence="11">The sequence shown here is derived from an EMBL/GenBank/DDBJ whole genome shotgun (WGS) entry which is preliminary data.</text>
</comment>
<evidence type="ECO:0000313" key="11">
    <source>
        <dbReference type="EMBL" id="HJD52444.1"/>
    </source>
</evidence>
<keyword evidence="11" id="KW-0255">Endonuclease</keyword>
<comment type="cofactor">
    <cofactor evidence="2">
        <name>Mg(2+)</name>
        <dbReference type="ChEBI" id="CHEBI:18420"/>
    </cofactor>
</comment>
<dbReference type="GO" id="GO:0006281">
    <property type="term" value="P:DNA repair"/>
    <property type="evidence" value="ECO:0007669"/>
    <property type="project" value="UniProtKB-KW"/>
</dbReference>
<dbReference type="CDD" id="cd09084">
    <property type="entry name" value="EEP-2"/>
    <property type="match status" value="1"/>
</dbReference>
<dbReference type="SUPFAM" id="SSF56219">
    <property type="entry name" value="DNase I-like"/>
    <property type="match status" value="1"/>
</dbReference>
<dbReference type="Proteomes" id="UP000787625">
    <property type="component" value="Unassembled WGS sequence"/>
</dbReference>
<dbReference type="GO" id="GO:0046872">
    <property type="term" value="F:metal ion binding"/>
    <property type="evidence" value="ECO:0007669"/>
    <property type="project" value="UniProtKB-KW"/>
</dbReference>
<feature type="domain" description="Endonuclease/exonuclease/phosphatase" evidence="10">
    <location>
        <begin position="103"/>
        <end position="354"/>
    </location>
</feature>
<feature type="transmembrane region" description="Helical" evidence="9">
    <location>
        <begin position="37"/>
        <end position="60"/>
    </location>
</feature>
<protein>
    <submittedName>
        <fullName evidence="11">Endonuclease/exonuclease/phosphatase family protein</fullName>
    </submittedName>
</protein>